<feature type="transmembrane region" description="Helical" evidence="6">
    <location>
        <begin position="210"/>
        <end position="228"/>
    </location>
</feature>
<dbReference type="InterPro" id="IPR030191">
    <property type="entry name" value="CodB"/>
</dbReference>
<feature type="transmembrane region" description="Helical" evidence="6">
    <location>
        <begin position="286"/>
        <end position="306"/>
    </location>
</feature>
<comment type="subcellular location">
    <subcellularLocation>
        <location evidence="1">Membrane</location>
        <topology evidence="1">Multi-pass membrane protein</topology>
    </subcellularLocation>
</comment>
<evidence type="ECO:0000256" key="6">
    <source>
        <dbReference type="SAM" id="Phobius"/>
    </source>
</evidence>
<dbReference type="Gene3D" id="1.10.4160.10">
    <property type="entry name" value="Hydantoin permease"/>
    <property type="match status" value="1"/>
</dbReference>
<dbReference type="AlphaFoldDB" id="A0A5B2XD55"/>
<evidence type="ECO:0008006" key="9">
    <source>
        <dbReference type="Google" id="ProtNLM"/>
    </source>
</evidence>
<protein>
    <recommendedName>
        <fullName evidence="9">Purine-cytosine permease</fullName>
    </recommendedName>
</protein>
<sequence>MAEMPVTSSGGELGKGLLHDYSTSRAGIVPLGERRSRYHFVALWITLAAGFTYLFLGFQYHDAGFSLGRSVAAGGLGALCYLVYALPAAYLGSRTGQTHALLTRSIFGRIGSALVSLLLVCVAAGWTAFAFNLLATLYDGLFGWGSIVLISVVLAVLGIANNLFGFTGITAFARYLVAPLIIVWMLYLVIKGLVDIPADVLRASPHGSTTLPFLTGVGLAIGSVMWGNEPDTWRYGQPRFLWPLLPFVIAFAVGLVLFVAGGWMMAELSTAGPFDFGPAFHYTVEYSLFGALWLGAVVATVLQVAINDGNYYEMINGGQNVLGQLRGWRRWHTCLVTAAIAAVFTWWFPHLENGFFTVAGWSSIALPSTTVVMCVDQFLLPRLTRVRRPVDPIPSWRGAGIANWPGIVAVLGAVAFGGWGLGLLPGQVSAPALGIVPLEAWLIAGVLYAGLAAITAGGSRAAGLLGFARHLREEQNPVAEPKGA</sequence>
<proteinExistence type="inferred from homology"/>
<accession>A0A5B2XD55</accession>
<dbReference type="Proteomes" id="UP000323454">
    <property type="component" value="Unassembled WGS sequence"/>
</dbReference>
<dbReference type="OrthoDB" id="8039190at2"/>
<organism evidence="7 8">
    <name type="scientific">Solihabitans fulvus</name>
    <dbReference type="NCBI Taxonomy" id="1892852"/>
    <lineage>
        <taxon>Bacteria</taxon>
        <taxon>Bacillati</taxon>
        <taxon>Actinomycetota</taxon>
        <taxon>Actinomycetes</taxon>
        <taxon>Pseudonocardiales</taxon>
        <taxon>Pseudonocardiaceae</taxon>
        <taxon>Solihabitans</taxon>
    </lineage>
</organism>
<keyword evidence="3 6" id="KW-0812">Transmembrane</keyword>
<reference evidence="7 8" key="1">
    <citation type="submission" date="2019-09" db="EMBL/GenBank/DDBJ databases">
        <title>Goodfellowia gen. nov., a new genus of the Pseudonocardineae related to Actinoalloteichus, containing Goodfellowia coeruleoviolacea gen. nov., comb. nov. gen. nov., comb. nov.</title>
        <authorList>
            <person name="Labeda D."/>
        </authorList>
    </citation>
    <scope>NUCLEOTIDE SEQUENCE [LARGE SCALE GENOMIC DNA]</scope>
    <source>
        <strain evidence="7 8">AN110305</strain>
    </source>
</reference>
<dbReference type="GO" id="GO:0015209">
    <property type="term" value="F:cytosine transmembrane transporter activity"/>
    <property type="evidence" value="ECO:0007669"/>
    <property type="project" value="InterPro"/>
</dbReference>
<evidence type="ECO:0000256" key="4">
    <source>
        <dbReference type="ARBA" id="ARBA00022989"/>
    </source>
</evidence>
<reference evidence="7 8" key="2">
    <citation type="submission" date="2019-09" db="EMBL/GenBank/DDBJ databases">
        <authorList>
            <person name="Jin C."/>
        </authorList>
    </citation>
    <scope>NUCLEOTIDE SEQUENCE [LARGE SCALE GENOMIC DNA]</scope>
    <source>
        <strain evidence="7 8">AN110305</strain>
    </source>
</reference>
<feature type="transmembrane region" description="Helical" evidence="6">
    <location>
        <begin position="172"/>
        <end position="190"/>
    </location>
</feature>
<keyword evidence="8" id="KW-1185">Reference proteome</keyword>
<evidence type="ECO:0000313" key="7">
    <source>
        <dbReference type="EMBL" id="KAA2261273.1"/>
    </source>
</evidence>
<feature type="transmembrane region" description="Helical" evidence="6">
    <location>
        <begin position="401"/>
        <end position="421"/>
    </location>
</feature>
<dbReference type="EMBL" id="VUOB01000029">
    <property type="protein sequence ID" value="KAA2261273.1"/>
    <property type="molecule type" value="Genomic_DNA"/>
</dbReference>
<comment type="similarity">
    <text evidence="2">Belongs to the purine-cytosine permease (2.A.39) family.</text>
</comment>
<feature type="transmembrane region" description="Helical" evidence="6">
    <location>
        <begin position="441"/>
        <end position="462"/>
    </location>
</feature>
<feature type="transmembrane region" description="Helical" evidence="6">
    <location>
        <begin position="72"/>
        <end position="92"/>
    </location>
</feature>
<feature type="transmembrane region" description="Helical" evidence="6">
    <location>
        <begin position="327"/>
        <end position="348"/>
    </location>
</feature>
<feature type="transmembrane region" description="Helical" evidence="6">
    <location>
        <begin position="141"/>
        <end position="160"/>
    </location>
</feature>
<dbReference type="InterPro" id="IPR001248">
    <property type="entry name" value="Pur-cyt_permease"/>
</dbReference>
<evidence type="ECO:0000313" key="8">
    <source>
        <dbReference type="Proteomes" id="UP000323454"/>
    </source>
</evidence>
<evidence type="ECO:0000256" key="5">
    <source>
        <dbReference type="ARBA" id="ARBA00023136"/>
    </source>
</evidence>
<keyword evidence="5 6" id="KW-0472">Membrane</keyword>
<dbReference type="GO" id="GO:0005886">
    <property type="term" value="C:plasma membrane"/>
    <property type="evidence" value="ECO:0007669"/>
    <property type="project" value="TreeGrafter"/>
</dbReference>
<name>A0A5B2XD55_9PSEU</name>
<dbReference type="PANTHER" id="PTHR30569:SF0">
    <property type="entry name" value="CYTOSINE PERMEASE"/>
    <property type="match status" value="1"/>
</dbReference>
<evidence type="ECO:0000256" key="3">
    <source>
        <dbReference type="ARBA" id="ARBA00022692"/>
    </source>
</evidence>
<dbReference type="Pfam" id="PF02133">
    <property type="entry name" value="Transp_cyt_pur"/>
    <property type="match status" value="1"/>
</dbReference>
<dbReference type="PANTHER" id="PTHR30569">
    <property type="entry name" value="CYTOSINE TRANSPORTER CODB"/>
    <property type="match status" value="1"/>
</dbReference>
<comment type="caution">
    <text evidence="7">The sequence shown here is derived from an EMBL/GenBank/DDBJ whole genome shotgun (WGS) entry which is preliminary data.</text>
</comment>
<feature type="transmembrane region" description="Helical" evidence="6">
    <location>
        <begin position="113"/>
        <end position="135"/>
    </location>
</feature>
<feature type="transmembrane region" description="Helical" evidence="6">
    <location>
        <begin position="240"/>
        <end position="266"/>
    </location>
</feature>
<gene>
    <name evidence="7" type="ORF">F0L68_17620</name>
</gene>
<feature type="transmembrane region" description="Helical" evidence="6">
    <location>
        <begin position="40"/>
        <end position="60"/>
    </location>
</feature>
<feature type="transmembrane region" description="Helical" evidence="6">
    <location>
        <begin position="354"/>
        <end position="380"/>
    </location>
</feature>
<evidence type="ECO:0000256" key="1">
    <source>
        <dbReference type="ARBA" id="ARBA00004141"/>
    </source>
</evidence>
<keyword evidence="4 6" id="KW-1133">Transmembrane helix</keyword>
<evidence type="ECO:0000256" key="2">
    <source>
        <dbReference type="ARBA" id="ARBA00008974"/>
    </source>
</evidence>